<evidence type="ECO:0000313" key="2">
    <source>
        <dbReference type="EMBL" id="MFC7601943.1"/>
    </source>
</evidence>
<gene>
    <name evidence="2" type="ORF">ACFQVD_17745</name>
</gene>
<sequence>MIKMSQAVTSAALVSVGLFGGTALADSTPSTATVREDRPQITIVGEGRLSVTPDVMKLDAGVEVVRSTAGEAFTAARAAAAALTKALLAAGIAAKDLRTNELSLGPQYKDYPTISGYRAAQGVEAVVRDLDTADDVIDAAVAAGEAVRLDSVSFEVADNRAPLRLAREAAFRDARTRATQYARLAGRRLGRALEISEENVTPPRPFFAAGAIADKASISPGRQDVSVSVRVVYELD</sequence>
<comment type="caution">
    <text evidence="2">The sequence shown here is derived from an EMBL/GenBank/DDBJ whole genome shotgun (WGS) entry which is preliminary data.</text>
</comment>
<dbReference type="PANTHER" id="PTHR34387">
    <property type="entry name" value="SLR1258 PROTEIN"/>
    <property type="match status" value="1"/>
</dbReference>
<keyword evidence="1" id="KW-0732">Signal</keyword>
<dbReference type="RefSeq" id="WP_343970192.1">
    <property type="nucleotide sequence ID" value="NZ_BAAAGK010000083.1"/>
</dbReference>
<dbReference type="InterPro" id="IPR052022">
    <property type="entry name" value="26kDa_periplasmic_antigen"/>
</dbReference>
<dbReference type="InterPro" id="IPR007497">
    <property type="entry name" value="SIMPL/DUF541"/>
</dbReference>
<reference evidence="3" key="1">
    <citation type="journal article" date="2019" name="Int. J. Syst. Evol. Microbiol.">
        <title>The Global Catalogue of Microorganisms (GCM) 10K type strain sequencing project: providing services to taxonomists for standard genome sequencing and annotation.</title>
        <authorList>
            <consortium name="The Broad Institute Genomics Platform"/>
            <consortium name="The Broad Institute Genome Sequencing Center for Infectious Disease"/>
            <person name="Wu L."/>
            <person name="Ma J."/>
        </authorList>
    </citation>
    <scope>NUCLEOTIDE SEQUENCE [LARGE SCALE GENOMIC DNA]</scope>
    <source>
        <strain evidence="3">JCM 10083</strain>
    </source>
</reference>
<evidence type="ECO:0000256" key="1">
    <source>
        <dbReference type="SAM" id="SignalP"/>
    </source>
</evidence>
<dbReference type="Proteomes" id="UP001596514">
    <property type="component" value="Unassembled WGS sequence"/>
</dbReference>
<dbReference type="Gene3D" id="3.30.110.170">
    <property type="entry name" value="Protein of unknown function (DUF541), domain 1"/>
    <property type="match status" value="1"/>
</dbReference>
<accession>A0ABW2T048</accession>
<keyword evidence="3" id="KW-1185">Reference proteome</keyword>
<feature type="signal peptide" evidence="1">
    <location>
        <begin position="1"/>
        <end position="25"/>
    </location>
</feature>
<organism evidence="2 3">
    <name type="scientific">Streptosporangium amethystogenes subsp. fukuiense</name>
    <dbReference type="NCBI Taxonomy" id="698418"/>
    <lineage>
        <taxon>Bacteria</taxon>
        <taxon>Bacillati</taxon>
        <taxon>Actinomycetota</taxon>
        <taxon>Actinomycetes</taxon>
        <taxon>Streptosporangiales</taxon>
        <taxon>Streptosporangiaceae</taxon>
        <taxon>Streptosporangium</taxon>
    </lineage>
</organism>
<protein>
    <submittedName>
        <fullName evidence="2">SIMPL domain-containing protein</fullName>
    </submittedName>
</protein>
<feature type="chain" id="PRO_5045850662" evidence="1">
    <location>
        <begin position="26"/>
        <end position="236"/>
    </location>
</feature>
<dbReference type="Gene3D" id="3.30.70.2970">
    <property type="entry name" value="Protein of unknown function (DUF541), domain 2"/>
    <property type="match status" value="1"/>
</dbReference>
<proteinExistence type="predicted"/>
<name>A0ABW2T048_9ACTN</name>
<evidence type="ECO:0000313" key="3">
    <source>
        <dbReference type="Proteomes" id="UP001596514"/>
    </source>
</evidence>
<dbReference type="Pfam" id="PF04402">
    <property type="entry name" value="SIMPL"/>
    <property type="match status" value="1"/>
</dbReference>
<dbReference type="EMBL" id="JBHTEE010000001">
    <property type="protein sequence ID" value="MFC7601943.1"/>
    <property type="molecule type" value="Genomic_DNA"/>
</dbReference>
<dbReference type="PANTHER" id="PTHR34387:SF1">
    <property type="entry name" value="PERIPLASMIC IMMUNOGENIC PROTEIN"/>
    <property type="match status" value="1"/>
</dbReference>